<protein>
    <submittedName>
        <fullName evidence="2">Uncharacterized protein</fullName>
    </submittedName>
</protein>
<reference evidence="2 3" key="1">
    <citation type="submission" date="2019-11" db="EMBL/GenBank/DDBJ databases">
        <title>Whole genome sequence of Oryza granulata.</title>
        <authorList>
            <person name="Li W."/>
        </authorList>
    </citation>
    <scope>NUCLEOTIDE SEQUENCE [LARGE SCALE GENOMIC DNA]</scope>
    <source>
        <strain evidence="3">cv. Menghai</strain>
        <tissue evidence="2">Leaf</tissue>
    </source>
</reference>
<keyword evidence="3" id="KW-1185">Reference proteome</keyword>
<evidence type="ECO:0000256" key="1">
    <source>
        <dbReference type="SAM" id="MobiDB-lite"/>
    </source>
</evidence>
<evidence type="ECO:0000313" key="3">
    <source>
        <dbReference type="Proteomes" id="UP000479710"/>
    </source>
</evidence>
<feature type="region of interest" description="Disordered" evidence="1">
    <location>
        <begin position="43"/>
        <end position="84"/>
    </location>
</feature>
<sequence>MDGRPSSSAPAWALTLMHLLHRRPWMLCRCASSAAAVDACAAMSQHAPPPSASHDASTAGCASASTHGRRGTHKERAVTPHASG</sequence>
<comment type="caution">
    <text evidence="2">The sequence shown here is derived from an EMBL/GenBank/DDBJ whole genome shotgun (WGS) entry which is preliminary data.</text>
</comment>
<dbReference type="Proteomes" id="UP000479710">
    <property type="component" value="Unassembled WGS sequence"/>
</dbReference>
<gene>
    <name evidence="2" type="ORF">E2562_009645</name>
</gene>
<evidence type="ECO:0000313" key="2">
    <source>
        <dbReference type="EMBL" id="KAF0906268.1"/>
    </source>
</evidence>
<dbReference type="AlphaFoldDB" id="A0A6G1D0N9"/>
<name>A0A6G1D0N9_9ORYZ</name>
<accession>A0A6G1D0N9</accession>
<dbReference type="EMBL" id="SPHZ02000007">
    <property type="protein sequence ID" value="KAF0906268.1"/>
    <property type="molecule type" value="Genomic_DNA"/>
</dbReference>
<organism evidence="2 3">
    <name type="scientific">Oryza meyeriana var. granulata</name>
    <dbReference type="NCBI Taxonomy" id="110450"/>
    <lineage>
        <taxon>Eukaryota</taxon>
        <taxon>Viridiplantae</taxon>
        <taxon>Streptophyta</taxon>
        <taxon>Embryophyta</taxon>
        <taxon>Tracheophyta</taxon>
        <taxon>Spermatophyta</taxon>
        <taxon>Magnoliopsida</taxon>
        <taxon>Liliopsida</taxon>
        <taxon>Poales</taxon>
        <taxon>Poaceae</taxon>
        <taxon>BOP clade</taxon>
        <taxon>Oryzoideae</taxon>
        <taxon>Oryzeae</taxon>
        <taxon>Oryzinae</taxon>
        <taxon>Oryza</taxon>
        <taxon>Oryza meyeriana</taxon>
    </lineage>
</organism>
<proteinExistence type="predicted"/>